<dbReference type="Proteomes" id="UP000029055">
    <property type="component" value="Unassembled WGS sequence"/>
</dbReference>
<reference evidence="2 3" key="1">
    <citation type="submission" date="2014-03" db="EMBL/GenBank/DDBJ databases">
        <title>Genomics of Bifidobacteria.</title>
        <authorList>
            <person name="Ventura M."/>
            <person name="Milani C."/>
            <person name="Lugli G.A."/>
        </authorList>
    </citation>
    <scope>NUCLEOTIDE SEQUENCE [LARGE SCALE GENOMIC DNA]</scope>
    <source>
        <strain evidence="2 3">LMG 11597</strain>
    </source>
</reference>
<feature type="transmembrane region" description="Helical" evidence="1">
    <location>
        <begin position="96"/>
        <end position="115"/>
    </location>
</feature>
<dbReference type="Pfam" id="PF03729">
    <property type="entry name" value="DUF308"/>
    <property type="match status" value="2"/>
</dbReference>
<evidence type="ECO:0000313" key="2">
    <source>
        <dbReference type="EMBL" id="KFJ04155.1"/>
    </source>
</evidence>
<feature type="transmembrane region" description="Helical" evidence="1">
    <location>
        <begin position="65"/>
        <end position="84"/>
    </location>
</feature>
<dbReference type="AlphaFoldDB" id="A0A087E8Q4"/>
<comment type="caution">
    <text evidence="2">The sequence shown here is derived from an EMBL/GenBank/DDBJ whole genome shotgun (WGS) entry which is preliminary data.</text>
</comment>
<gene>
    <name evidence="2" type="ORF">BISU_1193</name>
</gene>
<dbReference type="EMBL" id="JGZR01000005">
    <property type="protein sequence ID" value="KFJ04155.1"/>
    <property type="molecule type" value="Genomic_DNA"/>
</dbReference>
<keyword evidence="1" id="KW-0472">Membrane</keyword>
<dbReference type="InterPro" id="IPR005325">
    <property type="entry name" value="DUF308_memb"/>
</dbReference>
<accession>A0A087E8Q4</accession>
<keyword evidence="1" id="KW-1133">Transmembrane helix</keyword>
<feature type="transmembrane region" description="Helical" evidence="1">
    <location>
        <begin position="157"/>
        <end position="176"/>
    </location>
</feature>
<keyword evidence="1" id="KW-0812">Transmembrane</keyword>
<feature type="transmembrane region" description="Helical" evidence="1">
    <location>
        <begin position="182"/>
        <end position="203"/>
    </location>
</feature>
<evidence type="ECO:0000256" key="1">
    <source>
        <dbReference type="SAM" id="Phobius"/>
    </source>
</evidence>
<feature type="transmembrane region" description="Helical" evidence="1">
    <location>
        <begin position="121"/>
        <end position="145"/>
    </location>
</feature>
<dbReference type="PANTHER" id="PTHR34989">
    <property type="entry name" value="PROTEIN HDED"/>
    <property type="match status" value="1"/>
</dbReference>
<evidence type="ECO:0000313" key="3">
    <source>
        <dbReference type="Proteomes" id="UP000029055"/>
    </source>
</evidence>
<dbReference type="GO" id="GO:0005886">
    <property type="term" value="C:plasma membrane"/>
    <property type="evidence" value="ECO:0007669"/>
    <property type="project" value="TreeGrafter"/>
</dbReference>
<dbReference type="eggNOG" id="COG3247">
    <property type="taxonomic scope" value="Bacteria"/>
</dbReference>
<organism evidence="2 3">
    <name type="scientific">Bifidobacterium subtile</name>
    <dbReference type="NCBI Taxonomy" id="77635"/>
    <lineage>
        <taxon>Bacteria</taxon>
        <taxon>Bacillati</taxon>
        <taxon>Actinomycetota</taxon>
        <taxon>Actinomycetes</taxon>
        <taxon>Bifidobacteriales</taxon>
        <taxon>Bifidobacteriaceae</taxon>
        <taxon>Bifidobacterium</taxon>
    </lineage>
</organism>
<feature type="transmembrane region" description="Helical" evidence="1">
    <location>
        <begin position="40"/>
        <end position="59"/>
    </location>
</feature>
<name>A0A087E8Q4_9BIFI</name>
<protein>
    <submittedName>
        <fullName evidence="2">Membrane protein</fullName>
    </submittedName>
</protein>
<dbReference type="OrthoDB" id="3238356at2"/>
<keyword evidence="3" id="KW-1185">Reference proteome</keyword>
<proteinExistence type="predicted"/>
<dbReference type="InterPro" id="IPR052712">
    <property type="entry name" value="Acid_resist_chaperone_HdeD"/>
</dbReference>
<dbReference type="PANTHER" id="PTHR34989:SF1">
    <property type="entry name" value="PROTEIN HDED"/>
    <property type="match status" value="1"/>
</dbReference>
<sequence>MSDFINNPAPDSNAAPQQPVNPFRLIEEQLSKEATNAVRGVYGVVGVAAVVLGAALLFWPVKILSVMAIVLGIYFVVSGVIRIVSAIVGMGLPSGWRVLDIFVGLLLAIGGVVILKNAALSGAAVAVLVTMTVGLGWLIEGIMAIAESWRAPSSGWAVLYAVISIIAGIVVLVSPFSSTAFLILFSGISLIVMGVSATIRAFVFGKANRAKKS</sequence>
<dbReference type="STRING" id="77635.BISU_1193"/>